<feature type="domain" description="Vint" evidence="1">
    <location>
        <begin position="336"/>
        <end position="505"/>
    </location>
</feature>
<accession>G3JM09</accession>
<evidence type="ECO:0000259" key="1">
    <source>
        <dbReference type="Pfam" id="PF14623"/>
    </source>
</evidence>
<evidence type="ECO:0000313" key="3">
    <source>
        <dbReference type="Proteomes" id="UP000001610"/>
    </source>
</evidence>
<dbReference type="HOGENOM" id="CLU_523745_0_0_1"/>
<dbReference type="InParanoid" id="G3JM09"/>
<dbReference type="SUPFAM" id="SSF51294">
    <property type="entry name" value="Hedgehog/intein (Hint) domain"/>
    <property type="match status" value="1"/>
</dbReference>
<protein>
    <submittedName>
        <fullName evidence="2">U-box domain-containing protein</fullName>
    </submittedName>
</protein>
<dbReference type="Proteomes" id="UP000001610">
    <property type="component" value="Unassembled WGS sequence"/>
</dbReference>
<dbReference type="Pfam" id="PF14623">
    <property type="entry name" value="Vint"/>
    <property type="match status" value="1"/>
</dbReference>
<proteinExistence type="predicted"/>
<dbReference type="eggNOG" id="ENOG502REND">
    <property type="taxonomic scope" value="Eukaryota"/>
</dbReference>
<evidence type="ECO:0000313" key="2">
    <source>
        <dbReference type="EMBL" id="EGX90733.1"/>
    </source>
</evidence>
<name>G3JM09_CORMM</name>
<gene>
    <name evidence="2" type="ORF">CCM_07153</name>
</gene>
<dbReference type="VEuPathDB" id="FungiDB:CCM_07153"/>
<dbReference type="EMBL" id="JH126403">
    <property type="protein sequence ID" value="EGX90733.1"/>
    <property type="molecule type" value="Genomic_DNA"/>
</dbReference>
<dbReference type="InterPro" id="IPR036844">
    <property type="entry name" value="Hint_dom_sf"/>
</dbReference>
<dbReference type="AlphaFoldDB" id="G3JM09"/>
<dbReference type="RefSeq" id="XP_006672354.1">
    <property type="nucleotide sequence ID" value="XM_006672291.1"/>
</dbReference>
<dbReference type="KEGG" id="cmt:CCM_07153"/>
<sequence>MEVPTELWREFCAAHYLLTNLSPVEQRFDLRRSFLEAYFGSANFDISATLENANTAYNLHSTIVYFISDLTKKITSELGRLCEVPLGNELWKGARGRDGAECPTEYDFSKTEYIRLYRAFLRFEIYSQLFKPRGRAQPLEWALGTNQFNGFLSYFQPWEVEEITCVHQYFADFIEDTLDNMEDAFEAKVDQLIEVGAATPGDAAAQDIFSSTMGLGPLRLYSFTHRRLFSNSYVSSIVANGLMYMLSFARGDTRDRCIAIRKSSFLVFGFLLTTLDRVEKIPMQVPPSKCLCSPASHAGFECPMVPNQGYRRREWSSDYYMGVENKWHIPHRTLGACFAHGTPVTLESRSTVEIQDLRAGSVVQTLAGPRLVVGVLRMQVENEVMCRLGAALLVTAWHPVSFDGVAWYFPVHLTVDPIMYTGDVYSVLLEADGSPFAHTVQVAGGLWGASLGHGIVAGAGEDVRAHPFFGDYVLVCEKMAVLRPVAGAYQCYGVTRDQRTGLVNGFRPSKARVNGGGAGG</sequence>
<dbReference type="STRING" id="983644.G3JM09"/>
<keyword evidence="3" id="KW-1185">Reference proteome</keyword>
<organism evidence="2 3">
    <name type="scientific">Cordyceps militaris (strain CM01)</name>
    <name type="common">Caterpillar fungus</name>
    <dbReference type="NCBI Taxonomy" id="983644"/>
    <lineage>
        <taxon>Eukaryota</taxon>
        <taxon>Fungi</taxon>
        <taxon>Dikarya</taxon>
        <taxon>Ascomycota</taxon>
        <taxon>Pezizomycotina</taxon>
        <taxon>Sordariomycetes</taxon>
        <taxon>Hypocreomycetidae</taxon>
        <taxon>Hypocreales</taxon>
        <taxon>Cordycipitaceae</taxon>
        <taxon>Cordyceps</taxon>
    </lineage>
</organism>
<dbReference type="OrthoDB" id="10264538at2759"/>
<reference evidence="2 3" key="1">
    <citation type="journal article" date="2011" name="Genome Biol.">
        <title>Genome sequence of the insect pathogenic fungus Cordyceps militaris, a valued traditional Chinese medicine.</title>
        <authorList>
            <person name="Zheng P."/>
            <person name="Xia Y."/>
            <person name="Xiao G."/>
            <person name="Xiong C."/>
            <person name="Hu X."/>
            <person name="Zhang S."/>
            <person name="Zheng H."/>
            <person name="Huang Y."/>
            <person name="Zhou Y."/>
            <person name="Wang S."/>
            <person name="Zhao G.P."/>
            <person name="Liu X."/>
            <person name="St Leger R.J."/>
            <person name="Wang C."/>
        </authorList>
    </citation>
    <scope>NUCLEOTIDE SEQUENCE [LARGE SCALE GENOMIC DNA]</scope>
    <source>
        <strain evidence="2 3">CM01</strain>
    </source>
</reference>
<dbReference type="GeneID" id="18169164"/>
<dbReference type="InterPro" id="IPR039510">
    <property type="entry name" value="Vint_dom"/>
</dbReference>